<feature type="domain" description="HTH hxlR-type" evidence="4">
    <location>
        <begin position="15"/>
        <end position="114"/>
    </location>
</feature>
<evidence type="ECO:0000256" key="3">
    <source>
        <dbReference type="ARBA" id="ARBA00023163"/>
    </source>
</evidence>
<dbReference type="RefSeq" id="WP_182600077.1">
    <property type="nucleotide sequence ID" value="NZ_JACIVF010000018.1"/>
</dbReference>
<dbReference type="PANTHER" id="PTHR33204:SF29">
    <property type="entry name" value="TRANSCRIPTIONAL REGULATOR"/>
    <property type="match status" value="1"/>
</dbReference>
<sequence>MEKQELVAFKEIDMEPFNDAMALISGKWKMNILFCLSECGTMRYGEIKNVLGNITHRVLSNKLKELEDNGLINRHEYPQIPPKVEYSLTKKGSSLLPILKMVCDWGKENCPDYNN</sequence>
<dbReference type="Gene3D" id="1.10.10.10">
    <property type="entry name" value="Winged helix-like DNA-binding domain superfamily/Winged helix DNA-binding domain"/>
    <property type="match status" value="1"/>
</dbReference>
<keyword evidence="2" id="KW-0238">DNA-binding</keyword>
<evidence type="ECO:0000313" key="6">
    <source>
        <dbReference type="Proteomes" id="UP001199710"/>
    </source>
</evidence>
<comment type="caution">
    <text evidence="5">The sequence shown here is derived from an EMBL/GenBank/DDBJ whole genome shotgun (WGS) entry which is preliminary data.</text>
</comment>
<keyword evidence="3" id="KW-0804">Transcription</keyword>
<proteinExistence type="predicted"/>
<dbReference type="PANTHER" id="PTHR33204">
    <property type="entry name" value="TRANSCRIPTIONAL REGULATOR, MARR FAMILY"/>
    <property type="match status" value="1"/>
</dbReference>
<dbReference type="InterPro" id="IPR036388">
    <property type="entry name" value="WH-like_DNA-bd_sf"/>
</dbReference>
<dbReference type="SUPFAM" id="SSF46785">
    <property type="entry name" value="Winged helix' DNA-binding domain"/>
    <property type="match status" value="1"/>
</dbReference>
<keyword evidence="6" id="KW-1185">Reference proteome</keyword>
<dbReference type="InterPro" id="IPR036390">
    <property type="entry name" value="WH_DNA-bd_sf"/>
</dbReference>
<evidence type="ECO:0000259" key="4">
    <source>
        <dbReference type="PROSITE" id="PS51118"/>
    </source>
</evidence>
<keyword evidence="1" id="KW-0805">Transcription regulation</keyword>
<evidence type="ECO:0000313" key="5">
    <source>
        <dbReference type="EMBL" id="MCD7130231.1"/>
    </source>
</evidence>
<accession>A0ABS8R8R1</accession>
<evidence type="ECO:0000256" key="2">
    <source>
        <dbReference type="ARBA" id="ARBA00023125"/>
    </source>
</evidence>
<dbReference type="Proteomes" id="UP001199710">
    <property type="component" value="Unassembled WGS sequence"/>
</dbReference>
<organism evidence="5 6">
    <name type="scientific">Limosilactobacillus agrestis</name>
    <dbReference type="NCBI Taxonomy" id="2759748"/>
    <lineage>
        <taxon>Bacteria</taxon>
        <taxon>Bacillati</taxon>
        <taxon>Bacillota</taxon>
        <taxon>Bacilli</taxon>
        <taxon>Lactobacillales</taxon>
        <taxon>Lactobacillaceae</taxon>
        <taxon>Limosilactobacillus</taxon>
    </lineage>
</organism>
<name>A0ABS8R8R1_9LACO</name>
<dbReference type="PROSITE" id="PS51118">
    <property type="entry name" value="HTH_HXLR"/>
    <property type="match status" value="1"/>
</dbReference>
<dbReference type="Pfam" id="PF01638">
    <property type="entry name" value="HxlR"/>
    <property type="match status" value="1"/>
</dbReference>
<dbReference type="EMBL" id="JAJPDE010000041">
    <property type="protein sequence ID" value="MCD7130231.1"/>
    <property type="molecule type" value="Genomic_DNA"/>
</dbReference>
<evidence type="ECO:0000256" key="1">
    <source>
        <dbReference type="ARBA" id="ARBA00023015"/>
    </source>
</evidence>
<protein>
    <submittedName>
        <fullName evidence="5">Helix-turn-helix transcriptional regulator</fullName>
    </submittedName>
</protein>
<dbReference type="InterPro" id="IPR002577">
    <property type="entry name" value="HTH_HxlR"/>
</dbReference>
<reference evidence="5 6" key="1">
    <citation type="submission" date="2021-12" db="EMBL/GenBank/DDBJ databases">
        <title>A phylogenomic analysis of Limosilactobacillus reuteri reveals ancient and stable evolutionary relationships with rodents and birds and zoonotic transmission to humans.</title>
        <authorList>
            <person name="Li F."/>
            <person name="Li X."/>
            <person name="Cheng C."/>
            <person name="Tollenaar S."/>
            <person name="Zhang J.S."/>
            <person name="Simpson D."/>
            <person name="Tasseva G."/>
            <person name="Perez-Munoz M.E."/>
            <person name="Frese S."/>
            <person name="Gaenzle M.G."/>
            <person name="Walter J."/>
            <person name="Zheng J."/>
        </authorList>
    </citation>
    <scope>NUCLEOTIDE SEQUENCE [LARGE SCALE GENOMIC DNA]</scope>
    <source>
        <strain evidence="5 6">BG-MG3-B</strain>
    </source>
</reference>
<gene>
    <name evidence="5" type="ORF">LTY36_03305</name>
</gene>